<organism evidence="3 4">
    <name type="scientific">Meganyctiphanes norvegica</name>
    <name type="common">Northern krill</name>
    <name type="synonym">Thysanopoda norvegica</name>
    <dbReference type="NCBI Taxonomy" id="48144"/>
    <lineage>
        <taxon>Eukaryota</taxon>
        <taxon>Metazoa</taxon>
        <taxon>Ecdysozoa</taxon>
        <taxon>Arthropoda</taxon>
        <taxon>Crustacea</taxon>
        <taxon>Multicrustacea</taxon>
        <taxon>Malacostraca</taxon>
        <taxon>Eumalacostraca</taxon>
        <taxon>Eucarida</taxon>
        <taxon>Euphausiacea</taxon>
        <taxon>Euphausiidae</taxon>
        <taxon>Meganyctiphanes</taxon>
    </lineage>
</organism>
<dbReference type="Pfam" id="PF00010">
    <property type="entry name" value="HLH"/>
    <property type="match status" value="1"/>
</dbReference>
<feature type="non-terminal residue" evidence="3">
    <location>
        <position position="331"/>
    </location>
</feature>
<dbReference type="Proteomes" id="UP001497623">
    <property type="component" value="Unassembled WGS sequence"/>
</dbReference>
<dbReference type="AlphaFoldDB" id="A0AAV2RV86"/>
<dbReference type="SMART" id="SM00353">
    <property type="entry name" value="HLH"/>
    <property type="match status" value="1"/>
</dbReference>
<evidence type="ECO:0000313" key="3">
    <source>
        <dbReference type="EMBL" id="CAL4140832.1"/>
    </source>
</evidence>
<accession>A0AAV2RV86</accession>
<dbReference type="GO" id="GO:0003700">
    <property type="term" value="F:DNA-binding transcription factor activity"/>
    <property type="evidence" value="ECO:0007669"/>
    <property type="project" value="TreeGrafter"/>
</dbReference>
<dbReference type="CDD" id="cd11431">
    <property type="entry name" value="bHLH_TS_taxi_Dei"/>
    <property type="match status" value="1"/>
</dbReference>
<dbReference type="GO" id="GO:0005634">
    <property type="term" value="C:nucleus"/>
    <property type="evidence" value="ECO:0007669"/>
    <property type="project" value="TreeGrafter"/>
</dbReference>
<keyword evidence="4" id="KW-1185">Reference proteome</keyword>
<dbReference type="Gene3D" id="4.10.280.10">
    <property type="entry name" value="Helix-loop-helix DNA-binding domain"/>
    <property type="match status" value="1"/>
</dbReference>
<evidence type="ECO:0000256" key="1">
    <source>
        <dbReference type="SAM" id="MobiDB-lite"/>
    </source>
</evidence>
<dbReference type="GO" id="GO:0045944">
    <property type="term" value="P:positive regulation of transcription by RNA polymerase II"/>
    <property type="evidence" value="ECO:0007669"/>
    <property type="project" value="TreeGrafter"/>
</dbReference>
<dbReference type="GO" id="GO:0009653">
    <property type="term" value="P:anatomical structure morphogenesis"/>
    <property type="evidence" value="ECO:0007669"/>
    <property type="project" value="TreeGrafter"/>
</dbReference>
<dbReference type="PANTHER" id="PTHR19290:SF147">
    <property type="entry name" value="HELIX-LOOP-HELIX PROTEIN DELILAH"/>
    <property type="match status" value="1"/>
</dbReference>
<dbReference type="PANTHER" id="PTHR19290">
    <property type="entry name" value="BASIC HELIX-LOOP-HELIX PROTEIN NEUROGENIN-RELATED"/>
    <property type="match status" value="1"/>
</dbReference>
<dbReference type="InterPro" id="IPR011598">
    <property type="entry name" value="bHLH_dom"/>
</dbReference>
<evidence type="ECO:0000313" key="4">
    <source>
        <dbReference type="Proteomes" id="UP001497623"/>
    </source>
</evidence>
<dbReference type="SUPFAM" id="SSF47459">
    <property type="entry name" value="HLH, helix-loop-helix DNA-binding domain"/>
    <property type="match status" value="1"/>
</dbReference>
<dbReference type="PROSITE" id="PS50888">
    <property type="entry name" value="BHLH"/>
    <property type="match status" value="1"/>
</dbReference>
<feature type="domain" description="BHLH" evidence="2">
    <location>
        <begin position="87"/>
        <end position="143"/>
    </location>
</feature>
<feature type="compositionally biased region" description="Polar residues" evidence="1">
    <location>
        <begin position="32"/>
        <end position="44"/>
    </location>
</feature>
<reference evidence="3 4" key="1">
    <citation type="submission" date="2024-05" db="EMBL/GenBank/DDBJ databases">
        <authorList>
            <person name="Wallberg A."/>
        </authorList>
    </citation>
    <scope>NUCLEOTIDE SEQUENCE [LARGE SCALE GENOMIC DNA]</scope>
</reference>
<dbReference type="InterPro" id="IPR036638">
    <property type="entry name" value="HLH_DNA-bd_sf"/>
</dbReference>
<protein>
    <recommendedName>
        <fullName evidence="2">BHLH domain-containing protein</fullName>
    </recommendedName>
</protein>
<dbReference type="GO" id="GO:0046983">
    <property type="term" value="F:protein dimerization activity"/>
    <property type="evidence" value="ECO:0007669"/>
    <property type="project" value="InterPro"/>
</dbReference>
<comment type="caution">
    <text evidence="3">The sequence shown here is derived from an EMBL/GenBank/DDBJ whole genome shotgun (WGS) entry which is preliminary data.</text>
</comment>
<feature type="region of interest" description="Disordered" evidence="1">
    <location>
        <begin position="30"/>
        <end position="98"/>
    </location>
</feature>
<name>A0AAV2RV86_MEGNR</name>
<gene>
    <name evidence="3" type="ORF">MNOR_LOCUS28755</name>
</gene>
<sequence>MCIFSKMDHSETLKKLAPKTQSDFENIHKSFTENNANQKSSKSATKYGLRPRTISTKRLFQESHPVDPPSPKKARRSKSRSLPLSKYRRKTANSRERDRMKEINMAFESLRKILPVEMELVTGKSCSTKITTLRLAVSYIQALSHVLEEGSNLDSHKMIKQESDSTNKMSKVDVKQEHVQQYILQSLLTNGKEFHDTYKIQNALQGTFLLSTTPTNIIKSEENNNNLHNKFQNYDTPHLIQKQYQINQMNPSLLSNQMITSSYQASRSGSLSSSGELEDLLAEDTDITDDNLDVFQNFTMCVDSDPLDLLFYNEDGVDKSNQCFTTQFCQD</sequence>
<dbReference type="InterPro" id="IPR050359">
    <property type="entry name" value="bHLH_transcription_factors"/>
</dbReference>
<evidence type="ECO:0000259" key="2">
    <source>
        <dbReference type="PROSITE" id="PS50888"/>
    </source>
</evidence>
<dbReference type="GO" id="GO:0070888">
    <property type="term" value="F:E-box binding"/>
    <property type="evidence" value="ECO:0007669"/>
    <property type="project" value="TreeGrafter"/>
</dbReference>
<proteinExistence type="predicted"/>
<dbReference type="EMBL" id="CAXKWB010032247">
    <property type="protein sequence ID" value="CAL4140832.1"/>
    <property type="molecule type" value="Genomic_DNA"/>
</dbReference>